<dbReference type="Pfam" id="PF01935">
    <property type="entry name" value="DUF87"/>
    <property type="match status" value="1"/>
</dbReference>
<dbReference type="AlphaFoldDB" id="A0A8J4CNH7"/>
<organism evidence="3 4">
    <name type="scientific">Volvox reticuliferus</name>
    <dbReference type="NCBI Taxonomy" id="1737510"/>
    <lineage>
        <taxon>Eukaryota</taxon>
        <taxon>Viridiplantae</taxon>
        <taxon>Chlorophyta</taxon>
        <taxon>core chlorophytes</taxon>
        <taxon>Chlorophyceae</taxon>
        <taxon>CS clade</taxon>
        <taxon>Chlamydomonadales</taxon>
        <taxon>Volvocaceae</taxon>
        <taxon>Volvox</taxon>
    </lineage>
</organism>
<evidence type="ECO:0000256" key="1">
    <source>
        <dbReference type="SAM" id="Phobius"/>
    </source>
</evidence>
<evidence type="ECO:0000313" key="4">
    <source>
        <dbReference type="Proteomes" id="UP000747110"/>
    </source>
</evidence>
<evidence type="ECO:0000313" key="3">
    <source>
        <dbReference type="EMBL" id="GIL83626.1"/>
    </source>
</evidence>
<dbReference type="EMBL" id="BNCP01000027">
    <property type="protein sequence ID" value="GIL83626.1"/>
    <property type="molecule type" value="Genomic_DNA"/>
</dbReference>
<name>A0A8J4CNH7_9CHLO</name>
<accession>A0A8J4CNH7</accession>
<dbReference type="Proteomes" id="UP000747110">
    <property type="component" value="Unassembled WGS sequence"/>
</dbReference>
<dbReference type="InterPro" id="IPR052980">
    <property type="entry name" value="Crinkler_effector"/>
</dbReference>
<protein>
    <recommendedName>
        <fullName evidence="2">Helicase HerA central domain-containing protein</fullName>
    </recommendedName>
</protein>
<dbReference type="InterPro" id="IPR002789">
    <property type="entry name" value="HerA_central"/>
</dbReference>
<proteinExistence type="predicted"/>
<dbReference type="InterPro" id="IPR027417">
    <property type="entry name" value="P-loop_NTPase"/>
</dbReference>
<keyword evidence="4" id="KW-1185">Reference proteome</keyword>
<dbReference type="OrthoDB" id="2441519at2759"/>
<dbReference type="PANTHER" id="PTHR33129:SF1">
    <property type="entry name" value="ATP-BINDING PROTEIN"/>
    <property type="match status" value="1"/>
</dbReference>
<evidence type="ECO:0000259" key="2">
    <source>
        <dbReference type="Pfam" id="PF01935"/>
    </source>
</evidence>
<dbReference type="PANTHER" id="PTHR33129">
    <property type="entry name" value="PROTEIN KINASE DOMAIN-CONTAINING PROTEIN-RELATED"/>
    <property type="match status" value="1"/>
</dbReference>
<gene>
    <name evidence="3" type="ORF">Vretifemale_12295</name>
</gene>
<keyword evidence="1" id="KW-0472">Membrane</keyword>
<feature type="transmembrane region" description="Helical" evidence="1">
    <location>
        <begin position="57"/>
        <end position="76"/>
    </location>
</feature>
<dbReference type="SUPFAM" id="SSF52540">
    <property type="entry name" value="P-loop containing nucleoside triphosphate hydrolases"/>
    <property type="match status" value="1"/>
</dbReference>
<reference evidence="3" key="1">
    <citation type="journal article" date="2021" name="Proc. Natl. Acad. Sci. U.S.A.">
        <title>Three genomes in the algal genus Volvox reveal the fate of a haploid sex-determining region after a transition to homothallism.</title>
        <authorList>
            <person name="Yamamoto K."/>
            <person name="Hamaji T."/>
            <person name="Kawai-Toyooka H."/>
            <person name="Matsuzaki R."/>
            <person name="Takahashi F."/>
            <person name="Nishimura Y."/>
            <person name="Kawachi M."/>
            <person name="Noguchi H."/>
            <person name="Minakuchi Y."/>
            <person name="Umen J.G."/>
            <person name="Toyoda A."/>
            <person name="Nozaki H."/>
        </authorList>
    </citation>
    <scope>NUCLEOTIDE SEQUENCE</scope>
    <source>
        <strain evidence="3">NIES-3786</strain>
    </source>
</reference>
<comment type="caution">
    <text evidence="3">The sequence shown here is derived from an EMBL/GenBank/DDBJ whole genome shotgun (WGS) entry which is preliminary data.</text>
</comment>
<keyword evidence="1" id="KW-1133">Transmembrane helix</keyword>
<sequence>MCSFLWCFPIAGVITIAVAMSHGLVYWLLGVATWLWELLPQGCWPISCIQVPDDMKLFWQALLSAEITVGSFLKLPSNVYLLGLKRWGGALLVRHCYRDLFDQMMDLHSSGTKRRFCITGTPGIGKSFFAVVLMGWLVKEKKVRTIVFDTAGSRYLFTFYGMNVIVKEGNQNDFRDKLNNSATWWIIDMGPARDVCEASTVLLASHNLDQYLTLLNLRVATALHMPLWTDDEIEKCRSQLFPTLDAAMVQTLMLKWGNIPRYVLEKATDEQAQRSLDAAINACQWKDMLKGI</sequence>
<feature type="domain" description="Helicase HerA central" evidence="2">
    <location>
        <begin position="113"/>
        <end position="152"/>
    </location>
</feature>
<keyword evidence="1" id="KW-0812">Transmembrane</keyword>
<feature type="transmembrane region" description="Helical" evidence="1">
    <location>
        <begin position="7"/>
        <end position="29"/>
    </location>
</feature>